<dbReference type="PROSITE" id="PS00164">
    <property type="entry name" value="ENOLASE"/>
    <property type="match status" value="1"/>
</dbReference>
<reference evidence="13 14" key="1">
    <citation type="submission" date="2015-04" db="EMBL/GenBank/DDBJ databases">
        <authorList>
            <person name="Heijne W.H."/>
            <person name="Fedorova N.D."/>
            <person name="Nierman W.C."/>
            <person name="Vollebregt A.W."/>
            <person name="Zhao Z."/>
            <person name="Wu L."/>
            <person name="Kumar M."/>
            <person name="Stam H."/>
            <person name="van den Berg M.A."/>
            <person name="Pel H.J."/>
        </authorList>
    </citation>
    <scope>NUCLEOTIDE SEQUENCE [LARGE SCALE GENOMIC DNA]</scope>
    <source>
        <strain evidence="13 14">CBS 393.64</strain>
    </source>
</reference>
<comment type="similarity">
    <text evidence="3">Belongs to the enolase family.</text>
</comment>
<gene>
    <name evidence="13" type="ORF">T310_2871</name>
</gene>
<dbReference type="SUPFAM" id="SSF54826">
    <property type="entry name" value="Enolase N-terminal domain-like"/>
    <property type="match status" value="1"/>
</dbReference>
<evidence type="ECO:0000256" key="1">
    <source>
        <dbReference type="ARBA" id="ARBA00001946"/>
    </source>
</evidence>
<dbReference type="STRING" id="1408163.A0A0F4YYI4"/>
<dbReference type="InterPro" id="IPR020809">
    <property type="entry name" value="Enolase_CS"/>
</dbReference>
<protein>
    <recommendedName>
        <fullName evidence="5">Enolase</fullName>
        <ecNumber evidence="4">4.2.1.11</ecNumber>
    </recommendedName>
    <alternativeName>
        <fullName evidence="9">2-phosphoglycerate dehydratase</fullName>
    </alternativeName>
</protein>
<dbReference type="UniPathway" id="UPA00109">
    <property type="reaction ID" value="UER00187"/>
</dbReference>
<dbReference type="GO" id="GO:0000287">
    <property type="term" value="F:magnesium ion binding"/>
    <property type="evidence" value="ECO:0007669"/>
    <property type="project" value="InterPro"/>
</dbReference>
<dbReference type="GO" id="GO:0000015">
    <property type="term" value="C:phosphopyruvate hydratase complex"/>
    <property type="evidence" value="ECO:0007669"/>
    <property type="project" value="InterPro"/>
</dbReference>
<dbReference type="Gene3D" id="3.30.390.10">
    <property type="entry name" value="Enolase-like, N-terminal domain"/>
    <property type="match status" value="1"/>
</dbReference>
<evidence type="ECO:0000256" key="7">
    <source>
        <dbReference type="ARBA" id="ARBA00023152"/>
    </source>
</evidence>
<dbReference type="SFLD" id="SFLDS00001">
    <property type="entry name" value="Enolase"/>
    <property type="match status" value="1"/>
</dbReference>
<dbReference type="Pfam" id="PF00113">
    <property type="entry name" value="Enolase_C"/>
    <property type="match status" value="1"/>
</dbReference>
<evidence type="ECO:0000256" key="2">
    <source>
        <dbReference type="ARBA" id="ARBA00005031"/>
    </source>
</evidence>
<evidence type="ECO:0000256" key="6">
    <source>
        <dbReference type="ARBA" id="ARBA00022842"/>
    </source>
</evidence>
<accession>A0A0F4YYI4</accession>
<comment type="cofactor">
    <cofactor evidence="1">
        <name>Mg(2+)</name>
        <dbReference type="ChEBI" id="CHEBI:18420"/>
    </cofactor>
</comment>
<dbReference type="Pfam" id="PF03952">
    <property type="entry name" value="Enolase_N"/>
    <property type="match status" value="1"/>
</dbReference>
<feature type="domain" description="Enolase N-terminal" evidence="12">
    <location>
        <begin position="10"/>
        <end position="142"/>
    </location>
</feature>
<dbReference type="SFLD" id="SFLDF00002">
    <property type="entry name" value="enolase"/>
    <property type="match status" value="1"/>
</dbReference>
<comment type="caution">
    <text evidence="13">The sequence shown here is derived from an EMBL/GenBank/DDBJ whole genome shotgun (WGS) entry which is preliminary data.</text>
</comment>
<evidence type="ECO:0000259" key="11">
    <source>
        <dbReference type="SMART" id="SM01192"/>
    </source>
</evidence>
<dbReference type="PANTHER" id="PTHR11902">
    <property type="entry name" value="ENOLASE"/>
    <property type="match status" value="1"/>
</dbReference>
<dbReference type="GeneID" id="25315222"/>
<keyword evidence="7" id="KW-0324">Glycolysis</keyword>
<evidence type="ECO:0000256" key="3">
    <source>
        <dbReference type="ARBA" id="ARBA00009604"/>
    </source>
</evidence>
<dbReference type="InterPro" id="IPR029017">
    <property type="entry name" value="Enolase-like_N"/>
</dbReference>
<dbReference type="SMART" id="SM01192">
    <property type="entry name" value="Enolase_C"/>
    <property type="match status" value="1"/>
</dbReference>
<keyword evidence="6" id="KW-0460">Magnesium</keyword>
<dbReference type="InterPro" id="IPR000941">
    <property type="entry name" value="Enolase"/>
</dbReference>
<dbReference type="Gene3D" id="3.20.20.120">
    <property type="entry name" value="Enolase-like C-terminal domain"/>
    <property type="match status" value="1"/>
</dbReference>
<dbReference type="EC" id="4.2.1.11" evidence="4"/>
<evidence type="ECO:0000256" key="5">
    <source>
        <dbReference type="ARBA" id="ARBA00017068"/>
    </source>
</evidence>
<dbReference type="AlphaFoldDB" id="A0A0F4YYI4"/>
<evidence type="ECO:0000256" key="10">
    <source>
        <dbReference type="ARBA" id="ARBA00048333"/>
    </source>
</evidence>
<proteinExistence type="inferred from homology"/>
<keyword evidence="14" id="KW-1185">Reference proteome</keyword>
<dbReference type="GO" id="GO:0006096">
    <property type="term" value="P:glycolytic process"/>
    <property type="evidence" value="ECO:0007669"/>
    <property type="project" value="UniProtKB-UniPathway"/>
</dbReference>
<dbReference type="SUPFAM" id="SSF51604">
    <property type="entry name" value="Enolase C-terminal domain-like"/>
    <property type="match status" value="1"/>
</dbReference>
<dbReference type="OrthoDB" id="1739814at2759"/>
<dbReference type="PRINTS" id="PR00148">
    <property type="entry name" value="ENOLASE"/>
</dbReference>
<dbReference type="InterPro" id="IPR020811">
    <property type="entry name" value="Enolase_N"/>
</dbReference>
<dbReference type="Proteomes" id="UP000053958">
    <property type="component" value="Unassembled WGS sequence"/>
</dbReference>
<comment type="pathway">
    <text evidence="2">Carbohydrate degradation; glycolysis; pyruvate from D-glyceraldehyde 3-phosphate: step 4/5.</text>
</comment>
<evidence type="ECO:0000313" key="13">
    <source>
        <dbReference type="EMBL" id="KKA23145.1"/>
    </source>
</evidence>
<comment type="catalytic activity">
    <reaction evidence="10">
        <text>(2R)-2-phosphoglycerate = phosphoenolpyruvate + H2O</text>
        <dbReference type="Rhea" id="RHEA:10164"/>
        <dbReference type="ChEBI" id="CHEBI:15377"/>
        <dbReference type="ChEBI" id="CHEBI:58289"/>
        <dbReference type="ChEBI" id="CHEBI:58702"/>
        <dbReference type="EC" id="4.2.1.11"/>
    </reaction>
</comment>
<evidence type="ECO:0000256" key="8">
    <source>
        <dbReference type="ARBA" id="ARBA00023239"/>
    </source>
</evidence>
<dbReference type="CDD" id="cd03313">
    <property type="entry name" value="enolase"/>
    <property type="match status" value="1"/>
</dbReference>
<organism evidence="13 14">
    <name type="scientific">Rasamsonia emersonii (strain ATCC 16479 / CBS 393.64 / IMI 116815)</name>
    <dbReference type="NCBI Taxonomy" id="1408163"/>
    <lineage>
        <taxon>Eukaryota</taxon>
        <taxon>Fungi</taxon>
        <taxon>Dikarya</taxon>
        <taxon>Ascomycota</taxon>
        <taxon>Pezizomycotina</taxon>
        <taxon>Eurotiomycetes</taxon>
        <taxon>Eurotiomycetidae</taxon>
        <taxon>Eurotiales</taxon>
        <taxon>Trichocomaceae</taxon>
        <taxon>Rasamsonia</taxon>
    </lineage>
</organism>
<dbReference type="RefSeq" id="XP_013329757.1">
    <property type="nucleotide sequence ID" value="XM_013474303.1"/>
</dbReference>
<evidence type="ECO:0000256" key="4">
    <source>
        <dbReference type="ARBA" id="ARBA00012058"/>
    </source>
</evidence>
<dbReference type="EMBL" id="LASV01000111">
    <property type="protein sequence ID" value="KKA23145.1"/>
    <property type="molecule type" value="Genomic_DNA"/>
</dbReference>
<name>A0A0F4YYI4_RASE3</name>
<keyword evidence="8 13" id="KW-0456">Lyase</keyword>
<dbReference type="InterPro" id="IPR020810">
    <property type="entry name" value="Enolase_C"/>
</dbReference>
<dbReference type="SMART" id="SM01193">
    <property type="entry name" value="Enolase_N"/>
    <property type="match status" value="1"/>
</dbReference>
<evidence type="ECO:0000313" key="14">
    <source>
        <dbReference type="Proteomes" id="UP000053958"/>
    </source>
</evidence>
<dbReference type="GO" id="GO:0004634">
    <property type="term" value="F:phosphopyruvate hydratase activity"/>
    <property type="evidence" value="ECO:0007669"/>
    <property type="project" value="UniProtKB-EC"/>
</dbReference>
<sequence>MAEDNNSGLISSIRAAQRLDSRGKPTVQVSVTTGKGTFTALVPSGASVGSYEAVEIRDGNPKAYGGNGVLMAVHNVQHVIGPVLIEQKFDVRKDLSKIDEFMVKLDSTHSKQKLGVNAILGVSMACARAGAAGKDVPLYEFLRQEAEMEPSYILPVPFFNVLNGGAHAGNSMAFQEFMIAPVGAEDIAQAVQVGCEVYQELKKVLARKYGPSATTIGDEGGFAPPITHPSEALDLLTTAVEAAGHTGKVKFAIDPAASEFFKSDRLYDIGFKTDRPHELFPNQLSDLYKQLLKDYPIILVEDPFSQDDWNAWAEFHRSCAVELVGDDLLATNVDRMALAKQHDACNSLLLKINQIGTISEAIMAARTASKFDWQVFVSHRSGETTDDFIADLAVGLGAGHMKAGSPCRGERVVKYNRLMDIEDELKATTKTSYYAGPKWMNTVYAPYLKKVLYTSIPFHRNGSIVIIIHRVHINRTQIKSNPSVPYTTAAAWEKEKKQFMILVAGPRSPEEITLPHTV</sequence>
<evidence type="ECO:0000256" key="9">
    <source>
        <dbReference type="ARBA" id="ARBA00032132"/>
    </source>
</evidence>
<dbReference type="NCBIfam" id="TIGR01060">
    <property type="entry name" value="eno"/>
    <property type="match status" value="1"/>
</dbReference>
<dbReference type="PANTHER" id="PTHR11902:SF6">
    <property type="entry name" value="ENOLASE"/>
    <property type="match status" value="1"/>
</dbReference>
<dbReference type="HAMAP" id="MF_00318">
    <property type="entry name" value="Enolase"/>
    <property type="match status" value="1"/>
</dbReference>
<evidence type="ECO:0000259" key="12">
    <source>
        <dbReference type="SMART" id="SM01193"/>
    </source>
</evidence>
<feature type="domain" description="Enolase C-terminal TIM barrel" evidence="11">
    <location>
        <begin position="151"/>
        <end position="442"/>
    </location>
</feature>
<dbReference type="SFLD" id="SFLDG00178">
    <property type="entry name" value="enolase"/>
    <property type="match status" value="1"/>
</dbReference>
<dbReference type="InterPro" id="IPR036849">
    <property type="entry name" value="Enolase-like_C_sf"/>
</dbReference>